<dbReference type="Pfam" id="PF13560">
    <property type="entry name" value="HTH_31"/>
    <property type="match status" value="1"/>
</dbReference>
<reference evidence="3 4" key="1">
    <citation type="submission" date="2017-04" db="EMBL/GenBank/DDBJ databases">
        <authorList>
            <person name="Afonso C.L."/>
            <person name="Miller P.J."/>
            <person name="Scott M.A."/>
            <person name="Spackman E."/>
            <person name="Goraichik I."/>
            <person name="Dimitrov K.M."/>
            <person name="Suarez D.L."/>
            <person name="Swayne D.E."/>
        </authorList>
    </citation>
    <scope>NUCLEOTIDE SEQUENCE [LARGE SCALE GENOMIC DNA]</scope>
    <source>
        <strain evidence="3 4">VK13</strain>
    </source>
</reference>
<feature type="compositionally biased region" description="Polar residues" evidence="1">
    <location>
        <begin position="99"/>
        <end position="113"/>
    </location>
</feature>
<dbReference type="SMART" id="SM00530">
    <property type="entry name" value="HTH_XRE"/>
    <property type="match status" value="1"/>
</dbReference>
<feature type="domain" description="HTH cro/C1-type" evidence="2">
    <location>
        <begin position="21"/>
        <end position="73"/>
    </location>
</feature>
<dbReference type="InterPro" id="IPR001387">
    <property type="entry name" value="Cro/C1-type_HTH"/>
</dbReference>
<keyword evidence="4" id="KW-1185">Reference proteome</keyword>
<organism evidence="3 4">
    <name type="scientific">Polynucleobacter kasalickyi</name>
    <dbReference type="NCBI Taxonomy" id="1938817"/>
    <lineage>
        <taxon>Bacteria</taxon>
        <taxon>Pseudomonadati</taxon>
        <taxon>Pseudomonadota</taxon>
        <taxon>Betaproteobacteria</taxon>
        <taxon>Burkholderiales</taxon>
        <taxon>Burkholderiaceae</taxon>
        <taxon>Polynucleobacter</taxon>
    </lineage>
</organism>
<name>A0A1W1YAN1_9BURK</name>
<dbReference type="GO" id="GO:0003677">
    <property type="term" value="F:DNA binding"/>
    <property type="evidence" value="ECO:0007669"/>
    <property type="project" value="InterPro"/>
</dbReference>
<feature type="region of interest" description="Disordered" evidence="1">
    <location>
        <begin position="79"/>
        <end position="113"/>
    </location>
</feature>
<proteinExistence type="predicted"/>
<dbReference type="InterPro" id="IPR010982">
    <property type="entry name" value="Lambda_DNA-bd_dom_sf"/>
</dbReference>
<accession>A0A1W1YAN1</accession>
<gene>
    <name evidence="3" type="ORF">SAMN06296008_102184</name>
</gene>
<dbReference type="AlphaFoldDB" id="A0A1W1YAN1"/>
<dbReference type="Gene3D" id="1.10.260.40">
    <property type="entry name" value="lambda repressor-like DNA-binding domains"/>
    <property type="match status" value="1"/>
</dbReference>
<evidence type="ECO:0000313" key="4">
    <source>
        <dbReference type="Proteomes" id="UP000192708"/>
    </source>
</evidence>
<dbReference type="EMBL" id="FWXJ01000002">
    <property type="protein sequence ID" value="SMC33217.1"/>
    <property type="molecule type" value="Genomic_DNA"/>
</dbReference>
<dbReference type="CDD" id="cd00093">
    <property type="entry name" value="HTH_XRE"/>
    <property type="match status" value="1"/>
</dbReference>
<dbReference type="PROSITE" id="PS50943">
    <property type="entry name" value="HTH_CROC1"/>
    <property type="match status" value="1"/>
</dbReference>
<evidence type="ECO:0000259" key="2">
    <source>
        <dbReference type="PROSITE" id="PS50943"/>
    </source>
</evidence>
<dbReference type="RefSeq" id="WP_084282511.1">
    <property type="nucleotide sequence ID" value="NZ_FWXJ01000002.1"/>
</dbReference>
<dbReference type="Proteomes" id="UP000192708">
    <property type="component" value="Unassembled WGS sequence"/>
</dbReference>
<dbReference type="STRING" id="1938817.SAMN06296008_102184"/>
<evidence type="ECO:0000256" key="1">
    <source>
        <dbReference type="SAM" id="MobiDB-lite"/>
    </source>
</evidence>
<evidence type="ECO:0000313" key="3">
    <source>
        <dbReference type="EMBL" id="SMC33217.1"/>
    </source>
</evidence>
<protein>
    <submittedName>
        <fullName evidence="3">Helix-turn-helix domain-containing protein</fullName>
    </submittedName>
</protein>
<dbReference type="SUPFAM" id="SSF47413">
    <property type="entry name" value="lambda repressor-like DNA-binding domains"/>
    <property type="match status" value="1"/>
</dbReference>
<dbReference type="OrthoDB" id="6901161at2"/>
<sequence length="113" mass="12526">MPSIGDFLTDFENMSEFGTRLRSRRLERNLTTEGLAEKTGLNRKTIMELEAGRDVRFSSVIKVLRALHLLGILNTALPDTLPGGAALSKRGQPRVRAYRSSSPQKDSQINVGQ</sequence>